<dbReference type="PANTHER" id="PTHR30388">
    <property type="entry name" value="ALDEHYDE OXIDOREDUCTASE MOLYBDENUM COFACTOR ASSEMBLY PROTEIN"/>
    <property type="match status" value="1"/>
</dbReference>
<protein>
    <submittedName>
        <fullName evidence="3">XdhC family protein</fullName>
    </submittedName>
</protein>
<organism evidence="3 4">
    <name type="scientific">Caldiarchaeum subterraneum</name>
    <dbReference type="NCBI Taxonomy" id="311458"/>
    <lineage>
        <taxon>Archaea</taxon>
        <taxon>Nitrososphaerota</taxon>
        <taxon>Candidatus Caldarchaeales</taxon>
        <taxon>Candidatus Caldarchaeaceae</taxon>
        <taxon>Candidatus Caldarchaeum</taxon>
    </lineage>
</organism>
<dbReference type="Pfam" id="PF02625">
    <property type="entry name" value="XdhC_CoxI"/>
    <property type="match status" value="1"/>
</dbReference>
<evidence type="ECO:0000259" key="1">
    <source>
        <dbReference type="Pfam" id="PF02625"/>
    </source>
</evidence>
<feature type="domain" description="XdhC- CoxI" evidence="1">
    <location>
        <begin position="16"/>
        <end position="82"/>
    </location>
</feature>
<accession>A0A832ZYV1</accession>
<reference evidence="3" key="1">
    <citation type="journal article" date="2020" name="ISME J.">
        <title>Gammaproteobacteria mediating utilization of methyl-, sulfur- and petroleum organic compounds in deep ocean hydrothermal plumes.</title>
        <authorList>
            <person name="Zhou Z."/>
            <person name="Liu Y."/>
            <person name="Pan J."/>
            <person name="Cron B.R."/>
            <person name="Toner B.M."/>
            <person name="Anantharaman K."/>
            <person name="Breier J.A."/>
            <person name="Dick G.J."/>
            <person name="Li M."/>
        </authorList>
    </citation>
    <scope>NUCLEOTIDE SEQUENCE</scope>
    <source>
        <strain evidence="3">SZUA-1515</strain>
    </source>
</reference>
<dbReference type="Gene3D" id="3.40.50.720">
    <property type="entry name" value="NAD(P)-binding Rossmann-like Domain"/>
    <property type="match status" value="1"/>
</dbReference>
<evidence type="ECO:0000313" key="3">
    <source>
        <dbReference type="EMBL" id="HIQ29866.1"/>
    </source>
</evidence>
<evidence type="ECO:0000313" key="4">
    <source>
        <dbReference type="Proteomes" id="UP000608579"/>
    </source>
</evidence>
<dbReference type="PANTHER" id="PTHR30388:SF6">
    <property type="entry name" value="XANTHINE DEHYDROGENASE SUBUNIT A-RELATED"/>
    <property type="match status" value="1"/>
</dbReference>
<sequence length="315" mass="34680">MPIIASKFAEVLQRLAEERKPFAVATVVKTEGSSLGKPGFKMVIDGKGEITYGTLGGVCPEGPIIAVALEVMKTGTPKLVRVYLESAEQSVMEMVKHQSLDEIHVETFCGGVMEIFVEPFLPQNRLVIIAQGGKDDVEEALIKFAKILGFEVWSLNPLPMLKEQPDKLITDYRDEDFSFLNLSERDYVVILTKGERDIKILEALSREKPRFIGLLASRKRVTYDFNRLREKGVSEDFLKRVSAPVGADVGAVTPEEIALSIMAEIVATVRGRSVRRKDEEVVVGEVKAFEEGGDNVVDIGAGSCSPYTSRTDSPA</sequence>
<gene>
    <name evidence="3" type="ORF">EYH45_04805</name>
</gene>
<proteinExistence type="predicted"/>
<evidence type="ECO:0000259" key="2">
    <source>
        <dbReference type="Pfam" id="PF13478"/>
    </source>
</evidence>
<dbReference type="AlphaFoldDB" id="A0A832ZYV1"/>
<dbReference type="InterPro" id="IPR052698">
    <property type="entry name" value="MoCofactor_Util/Proc"/>
</dbReference>
<dbReference type="InterPro" id="IPR003777">
    <property type="entry name" value="XdhC_CoxI"/>
</dbReference>
<name>A0A832ZYV1_CALS0</name>
<dbReference type="EMBL" id="DQVM01000093">
    <property type="protein sequence ID" value="HIQ29866.1"/>
    <property type="molecule type" value="Genomic_DNA"/>
</dbReference>
<dbReference type="Pfam" id="PF13478">
    <property type="entry name" value="XdhC_C"/>
    <property type="match status" value="1"/>
</dbReference>
<dbReference type="InterPro" id="IPR027051">
    <property type="entry name" value="XdhC_Rossmann_dom"/>
</dbReference>
<dbReference type="Proteomes" id="UP000608579">
    <property type="component" value="Unassembled WGS sequence"/>
</dbReference>
<comment type="caution">
    <text evidence="3">The sequence shown here is derived from an EMBL/GenBank/DDBJ whole genome shotgun (WGS) entry which is preliminary data.</text>
</comment>
<feature type="domain" description="XdhC Rossmann" evidence="2">
    <location>
        <begin position="133"/>
        <end position="265"/>
    </location>
</feature>